<evidence type="ECO:0000256" key="1">
    <source>
        <dbReference type="PROSITE-ProRule" id="PRU00880"/>
    </source>
</evidence>
<dbReference type="SUPFAM" id="SSF49562">
    <property type="entry name" value="C2 domain (Calcium/lipid-binding domain, CaLB)"/>
    <property type="match status" value="1"/>
</dbReference>
<dbReference type="Gene3D" id="2.60.40.150">
    <property type="entry name" value="C2 domain"/>
    <property type="match status" value="1"/>
</dbReference>
<reference evidence="4" key="1">
    <citation type="submission" date="2017-11" db="EMBL/GenBank/DDBJ databases">
        <authorList>
            <person name="Lima N.C."/>
            <person name="Parody-Merino A.M."/>
            <person name="Battley P.F."/>
            <person name="Fidler A.E."/>
            <person name="Prosdocimi F."/>
        </authorList>
    </citation>
    <scope>NUCLEOTIDE SEQUENCE [LARGE SCALE GENOMIC DNA]</scope>
</reference>
<dbReference type="Proteomes" id="UP000233556">
    <property type="component" value="Unassembled WGS sequence"/>
</dbReference>
<dbReference type="OrthoDB" id="67688at2759"/>
<sequence length="126" mass="14645">MARLCFAVYAVMDKMKTKKSTKAMNPSKYQTIRKAGKVHYPVAWVNTMVFDYKGQLKNGEVVLHSWSSFPDELEEMLNPMGTVQTNPYTENATALHIRFQEYSKQPINYPPFDKVRYDSQSMNAYM</sequence>
<dbReference type="Pfam" id="PF00792">
    <property type="entry name" value="PI3K_C2"/>
    <property type="match status" value="1"/>
</dbReference>
<organism evidence="3 4">
    <name type="scientific">Limosa lapponica baueri</name>
    <dbReference type="NCBI Taxonomy" id="1758121"/>
    <lineage>
        <taxon>Eukaryota</taxon>
        <taxon>Metazoa</taxon>
        <taxon>Chordata</taxon>
        <taxon>Craniata</taxon>
        <taxon>Vertebrata</taxon>
        <taxon>Euteleostomi</taxon>
        <taxon>Archelosauria</taxon>
        <taxon>Archosauria</taxon>
        <taxon>Dinosauria</taxon>
        <taxon>Saurischia</taxon>
        <taxon>Theropoda</taxon>
        <taxon>Coelurosauria</taxon>
        <taxon>Aves</taxon>
        <taxon>Neognathae</taxon>
        <taxon>Neoaves</taxon>
        <taxon>Charadriiformes</taxon>
        <taxon>Scolopacidae</taxon>
        <taxon>Limosa</taxon>
    </lineage>
</organism>
<evidence type="ECO:0000313" key="4">
    <source>
        <dbReference type="Proteomes" id="UP000233556"/>
    </source>
</evidence>
<gene>
    <name evidence="3" type="ORF">llap_21382</name>
</gene>
<dbReference type="InterPro" id="IPR035892">
    <property type="entry name" value="C2_domain_sf"/>
</dbReference>
<evidence type="ECO:0000313" key="3">
    <source>
        <dbReference type="EMBL" id="PKU28314.1"/>
    </source>
</evidence>
<proteinExistence type="inferred from homology"/>
<reference evidence="4" key="2">
    <citation type="submission" date="2017-12" db="EMBL/GenBank/DDBJ databases">
        <title>Genome sequence of the Bar-tailed Godwit (Limosa lapponica baueri).</title>
        <authorList>
            <person name="Lima N.C.B."/>
            <person name="Parody-Merino A.M."/>
            <person name="Battley P.F."/>
            <person name="Fidler A.E."/>
            <person name="Prosdocimi F."/>
        </authorList>
    </citation>
    <scope>NUCLEOTIDE SEQUENCE [LARGE SCALE GENOMIC DNA]</scope>
</reference>
<dbReference type="AlphaFoldDB" id="A0A2I0T3D6"/>
<protein>
    <recommendedName>
        <fullName evidence="2">C2 PI3K-type domain-containing protein</fullName>
    </recommendedName>
</protein>
<dbReference type="EMBL" id="KZ521216">
    <property type="protein sequence ID" value="PKU28314.1"/>
    <property type="molecule type" value="Genomic_DNA"/>
</dbReference>
<dbReference type="InterPro" id="IPR002420">
    <property type="entry name" value="PI3K-type_C2_dom"/>
</dbReference>
<accession>A0A2I0T3D6</accession>
<feature type="domain" description="C2 PI3K-type" evidence="2">
    <location>
        <begin position="1"/>
        <end position="100"/>
    </location>
</feature>
<name>A0A2I0T3D6_LIMLA</name>
<keyword evidence="4" id="KW-1185">Reference proteome</keyword>
<evidence type="ECO:0000259" key="2">
    <source>
        <dbReference type="PROSITE" id="PS51547"/>
    </source>
</evidence>
<dbReference type="PROSITE" id="PS51547">
    <property type="entry name" value="C2_PI3K"/>
    <property type="match status" value="1"/>
</dbReference>
<comment type="similarity">
    <text evidence="1">Belongs to the PI3/PI4-kinase family.</text>
</comment>